<dbReference type="Pfam" id="PF02210">
    <property type="entry name" value="Laminin_G_2"/>
    <property type="match status" value="3"/>
</dbReference>
<feature type="domain" description="Laminin G" evidence="3">
    <location>
        <begin position="657"/>
        <end position="835"/>
    </location>
</feature>
<organism evidence="4 5">
    <name type="scientific">Timema podura</name>
    <name type="common">Walking stick</name>
    <dbReference type="NCBI Taxonomy" id="61482"/>
    <lineage>
        <taxon>Eukaryota</taxon>
        <taxon>Metazoa</taxon>
        <taxon>Ecdysozoa</taxon>
        <taxon>Arthropoda</taxon>
        <taxon>Hexapoda</taxon>
        <taxon>Insecta</taxon>
        <taxon>Pterygota</taxon>
        <taxon>Neoptera</taxon>
        <taxon>Polyneoptera</taxon>
        <taxon>Phasmatodea</taxon>
        <taxon>Timematodea</taxon>
        <taxon>Timematoidea</taxon>
        <taxon>Timematidae</taxon>
        <taxon>Timema</taxon>
    </lineage>
</organism>
<comment type="caution">
    <text evidence="4">The sequence shown here is derived from an EMBL/GenBank/DDBJ whole genome shotgun (WGS) entry which is preliminary data.</text>
</comment>
<evidence type="ECO:0000256" key="2">
    <source>
        <dbReference type="SAM" id="MobiDB-lite"/>
    </source>
</evidence>
<keyword evidence="5" id="KW-1185">Reference proteome</keyword>
<evidence type="ECO:0000259" key="3">
    <source>
        <dbReference type="PROSITE" id="PS50025"/>
    </source>
</evidence>
<gene>
    <name evidence="4" type="ORF">TPAB3V08_LOCUS308</name>
</gene>
<evidence type="ECO:0000256" key="1">
    <source>
        <dbReference type="PROSITE-ProRule" id="PRU00122"/>
    </source>
</evidence>
<feature type="region of interest" description="Disordered" evidence="2">
    <location>
        <begin position="393"/>
        <end position="423"/>
    </location>
</feature>
<feature type="domain" description="Laminin G" evidence="3">
    <location>
        <begin position="440"/>
        <end position="671"/>
    </location>
</feature>
<reference evidence="4" key="1">
    <citation type="submission" date="2021-03" db="EMBL/GenBank/DDBJ databases">
        <authorList>
            <person name="Tran Van P."/>
        </authorList>
    </citation>
    <scope>NUCLEOTIDE SEQUENCE</scope>
</reference>
<accession>A0ABN7NII6</accession>
<dbReference type="PROSITE" id="PS50025">
    <property type="entry name" value="LAM_G_DOMAIN"/>
    <property type="match status" value="4"/>
</dbReference>
<comment type="caution">
    <text evidence="1">Lacks conserved residue(s) required for the propagation of feature annotation.</text>
</comment>
<dbReference type="InterPro" id="IPR001791">
    <property type="entry name" value="Laminin_G"/>
</dbReference>
<keyword evidence="1" id="KW-1015">Disulfide bond</keyword>
<dbReference type="EMBL" id="CAJPIN010000233">
    <property type="protein sequence ID" value="CAG2053242.1"/>
    <property type="molecule type" value="Genomic_DNA"/>
</dbReference>
<proteinExistence type="predicted"/>
<dbReference type="InterPro" id="IPR050372">
    <property type="entry name" value="Neurexin-related_CASP"/>
</dbReference>
<feature type="disulfide bond" evidence="1">
    <location>
        <begin position="321"/>
        <end position="348"/>
    </location>
</feature>
<dbReference type="Proteomes" id="UP001153148">
    <property type="component" value="Unassembled WGS sequence"/>
</dbReference>
<evidence type="ECO:0000313" key="4">
    <source>
        <dbReference type="EMBL" id="CAG2053242.1"/>
    </source>
</evidence>
<name>A0ABN7NII6_TIMPD</name>
<dbReference type="CDD" id="cd00110">
    <property type="entry name" value="LamG"/>
    <property type="match status" value="4"/>
</dbReference>
<dbReference type="Gene3D" id="2.60.120.200">
    <property type="match status" value="4"/>
</dbReference>
<dbReference type="SMART" id="SM00282">
    <property type="entry name" value="LamG"/>
    <property type="match status" value="4"/>
</dbReference>
<sequence length="938" mass="102207">MATLSLRYIPQYQIVHELNNGIVVTQVLTNISAVCELNNGNVVTQYNLGQGALLLKTTDTYSNGQWHTVDAVRQGKQGVLKVGTEDKFQGEVPGTNINLQVSDNLYFGGYPGNHNYRAVSNEDFNGCIDGVEIDGQPVDLSQNVQAFGVIPGCPVQMASLVAFEEQTPGYLHWPNASANNFFQVNFKFKTSVNTGLLFYAANRDQSSTVSLSLIEGGLALRSGGEELTSGPSTLYNDDEWHVITATHDASALHLDIDDFETFHCKGECKQMLTTALLNSSRTDTNPPMLQILYGKLYFGGVPSSYEIMGGATATSAPFIGCLGDATVNGMFINFANATDRVGTILGKCSSSELPRPEAPTIPEDDGLPITPEEGSTPVVLPLPASTLSTPVITDQQKEVEPTTERTTYSPTTPTIPTPAPTPTGECVLPVPPATDLQVDGVRFGTIFNSRHEYHNITAQKFKHRYSLSLDFKTVSEEGVLFYAAGSKHRDFVTLFLKEGQVHYSFNCGSGPMRLMSPGKYNDGQWHTVVFFRNHTLGKLTIDNTLVAEGTSKGSTKTLDLLTPFFLGSVKPQFSDSAKINMMASIRRISSNTIKEGNDTLNFSYNFSLDLKMIFLLGDQGINGTFEGCVRNFLMSGKPLGDPDVSYGVVPCSDKVEQGVYFSEKGGFIKVCEFTVGLNIIISMDIKPRNISGILLSVHGKRDYLILQMVNGVIKFTVDNGKGAISASFKPPHEYYFCDGKWHNIQALKTKNVVTLSVDKISVEPRIGIPGSSSTETRNPLFIGGHPRRLDRRSPRGLETKQQYTGCITNVYINDKSELLPSIQAVGNVTSKRKHVVLLARLNMKQLRRGILLVAAIAVDVKGKRDEIGAIKLDALQCSRNGLGWGCCTFNVLTIDGLAGWVDLTGIAALFHTQVAVLSEVKVLLESGNFLGVLEDCED</sequence>
<dbReference type="PANTHER" id="PTHR15036:SF67">
    <property type="entry name" value="LAMININ SUBUNIT ALPHA-LIKE PROTEIN"/>
    <property type="match status" value="1"/>
</dbReference>
<protein>
    <recommendedName>
        <fullName evidence="3">Laminin G domain-containing protein</fullName>
    </recommendedName>
</protein>
<dbReference type="InterPro" id="IPR013320">
    <property type="entry name" value="ConA-like_dom_sf"/>
</dbReference>
<dbReference type="SUPFAM" id="SSF49899">
    <property type="entry name" value="Concanavalin A-like lectins/glucanases"/>
    <property type="match status" value="4"/>
</dbReference>
<evidence type="ECO:0000313" key="5">
    <source>
        <dbReference type="Proteomes" id="UP001153148"/>
    </source>
</evidence>
<feature type="domain" description="Laminin G" evidence="3">
    <location>
        <begin position="1"/>
        <end position="153"/>
    </location>
</feature>
<dbReference type="PANTHER" id="PTHR15036">
    <property type="entry name" value="PIKACHURIN-LIKE PROTEIN"/>
    <property type="match status" value="1"/>
</dbReference>
<feature type="domain" description="Laminin G" evidence="3">
    <location>
        <begin position="160"/>
        <end position="348"/>
    </location>
</feature>
<dbReference type="Pfam" id="PF00054">
    <property type="entry name" value="Laminin_G_1"/>
    <property type="match status" value="1"/>
</dbReference>